<evidence type="ECO:0000256" key="2">
    <source>
        <dbReference type="ARBA" id="ARBA00023239"/>
    </source>
</evidence>
<dbReference type="Pfam" id="PF09092">
    <property type="entry name" value="Lyase_N"/>
    <property type="match status" value="1"/>
</dbReference>
<dbReference type="Pfam" id="PF02278">
    <property type="entry name" value="Lyase_8"/>
    <property type="match status" value="1"/>
</dbReference>
<dbReference type="Proteomes" id="UP001159427">
    <property type="component" value="Unassembled WGS sequence"/>
</dbReference>
<keyword evidence="7" id="KW-1185">Reference proteome</keyword>
<evidence type="ECO:0000313" key="7">
    <source>
        <dbReference type="Proteomes" id="UP001159427"/>
    </source>
</evidence>
<accession>A0ABN8M8R0</accession>
<dbReference type="InterPro" id="IPR008979">
    <property type="entry name" value="Galactose-bd-like_sf"/>
</dbReference>
<dbReference type="InterPro" id="IPR039174">
    <property type="entry name" value="Chondroitin_ABC_lyase"/>
</dbReference>
<feature type="domain" description="Lyase N-terminal" evidence="4">
    <location>
        <begin position="3"/>
        <end position="148"/>
    </location>
</feature>
<sequence length="1121" mass="124982">MAFSASSSSTLERSSTHYKDGTHSMKWTWTSGNEFTHTISPAISGSEGKAGGIKLWLYNPHKRTAGEHLTVSFSNSAQTVSQFNITLNFKGWRAVWVSYYEGLFNGSADMTTMKITAPTTSETAHPLYFDLIRLVEKLSRQSRDKVVPTLDPDLYNPNHFWQQTYRWSQATPTTVDTTMTPSLKKMSDLTLIERRLDNWFLKQSQTSTQFTGNVKKRWDSLQGDVNDALTKFSSLNVAKSTSSNIITGTSLYCDRSEYSAEKFGYVVKEVLLPLALDYHVRSRTNEVDAVASAEVTNLNGDTSVFNAAVKRIAGDNSDMQQAFTTALGSANPSYTAMKVKEAITALNTKRKQRLMLLLDYIEDQGFTEGSAIGSLVHEMNNVGAGYMNSVYLLKQVLQDAGKKETYVATMKWYNDFGEIYQNPFEYAGTTADRMRTISIFRLFAVLMMPSSTAEEKHAKIRDMEALVRWYANALSTNEGFAGVLKPDFLAFHHNGYYASAYTPHAVHMGALIQYLLSGTAFALDAETMQNIKKGLEIMRVVSVKYSSPNSVSGRFPGFTRAILAKNFPGFAYYAATAPNLNMHGSLGEIAAIDSENIKPFLRLFDTDEKRVNKYLADGTIFTSIYYSNSLGSINIMEEIKNKAMTMSIEAEASPKGLWALNYAALVVYRRSDWAVSVKGFNNYVWDFEATGNHNVYGIYQSHGALLVANSEEALHTHDTDNGWDWTRHPGTTTIKLPLADLISGSNRYFQSNKLAGGVRLVGGGDHSTGMFSMEFAQPDYDWDDGAYQNNIEFTFKKSVFFADNYVVCLGSGITSSGSSTHITQTSLFQDKLMDPDNPSSIYIKQSSHSLSTDLTKQPSFFDGANKPSAYLLDVNGNGYYIPKATEQGLNVKVSLQTSRNHKGENDTSARYATAWLDHGANPTAKGYEYAILVGTQLSELQVLNTFNAFATQQTVYEVIHKDNNAHAVKFNNFPRQNENQWGYAFFHKSARTPGPVRRVTKHPTLVMFEEDDENNVYVSVSYPNLNFNISEPLTNGSGISGQERFYSVSTPIDIEVFFPKDVEVIIGDVRVNGEIVPQGERGDHVEAIPRGMDPNSTKSRRIKFKGLSKGFSKEVKLRRPL</sequence>
<dbReference type="InterPro" id="IPR015176">
    <property type="entry name" value="Lyase_N"/>
</dbReference>
<dbReference type="SUPFAM" id="SSF49785">
    <property type="entry name" value="Galactose-binding domain-like"/>
    <property type="match status" value="1"/>
</dbReference>
<dbReference type="InterPro" id="IPR008929">
    <property type="entry name" value="Chondroitin_lyas"/>
</dbReference>
<dbReference type="InterPro" id="IPR011013">
    <property type="entry name" value="Gal_mutarotase_sf_dom"/>
</dbReference>
<dbReference type="Gene3D" id="2.70.98.10">
    <property type="match status" value="1"/>
</dbReference>
<name>A0ABN8M8R0_9CNID</name>
<dbReference type="Gene3D" id="2.60.220.10">
    <property type="entry name" value="Polysaccharide lyase family 8-like, C-terminal"/>
    <property type="match status" value="1"/>
</dbReference>
<dbReference type="Gene3D" id="2.60.120.430">
    <property type="entry name" value="Galactose-binding lectin"/>
    <property type="match status" value="1"/>
</dbReference>
<feature type="domain" description="Polysaccharide lyase family 8 central" evidence="3">
    <location>
        <begin position="666"/>
        <end position="935"/>
    </location>
</feature>
<dbReference type="InterPro" id="IPR014718">
    <property type="entry name" value="GH-type_carb-bd"/>
</dbReference>
<dbReference type="EMBL" id="CALNXI010000376">
    <property type="protein sequence ID" value="CAH3025869.1"/>
    <property type="molecule type" value="Genomic_DNA"/>
</dbReference>
<dbReference type="SUPFAM" id="SSF49863">
    <property type="entry name" value="Hyaluronate lyase-like, C-terminal domain"/>
    <property type="match status" value="1"/>
</dbReference>
<dbReference type="InterPro" id="IPR011071">
    <property type="entry name" value="Lyase_8-like_C"/>
</dbReference>
<feature type="non-terminal residue" evidence="6">
    <location>
        <position position="1121"/>
    </location>
</feature>
<dbReference type="InterPro" id="IPR003159">
    <property type="entry name" value="Lyase_8_central_dom"/>
</dbReference>
<keyword evidence="2" id="KW-0456">Lyase</keyword>
<evidence type="ECO:0000259" key="5">
    <source>
        <dbReference type="Pfam" id="PF09093"/>
    </source>
</evidence>
<protein>
    <recommendedName>
        <fullName evidence="8">Chondroitin sulfate ABC lyase</fullName>
    </recommendedName>
</protein>
<dbReference type="PANTHER" id="PTHR37322">
    <property type="match status" value="1"/>
</dbReference>
<proteinExistence type="inferred from homology"/>
<evidence type="ECO:0000256" key="1">
    <source>
        <dbReference type="ARBA" id="ARBA00006699"/>
    </source>
</evidence>
<comment type="caution">
    <text evidence="6">The sequence shown here is derived from an EMBL/GenBank/DDBJ whole genome shotgun (WGS) entry which is preliminary data.</text>
</comment>
<dbReference type="Gene3D" id="1.50.10.100">
    <property type="entry name" value="Chondroitin AC/alginate lyase"/>
    <property type="match status" value="1"/>
</dbReference>
<dbReference type="SUPFAM" id="SSF74650">
    <property type="entry name" value="Galactose mutarotase-like"/>
    <property type="match status" value="1"/>
</dbReference>
<dbReference type="PANTHER" id="PTHR37322:SF3">
    <property type="entry name" value="CHONDROITIN SULFATE ABC EXOLYASE"/>
    <property type="match status" value="1"/>
</dbReference>
<feature type="domain" description="Lyase catalytic" evidence="5">
    <location>
        <begin position="346"/>
        <end position="606"/>
    </location>
</feature>
<dbReference type="SUPFAM" id="SSF48230">
    <property type="entry name" value="Chondroitin AC/alginate lyase"/>
    <property type="match status" value="1"/>
</dbReference>
<evidence type="ECO:0000259" key="3">
    <source>
        <dbReference type="Pfam" id="PF02278"/>
    </source>
</evidence>
<evidence type="ECO:0008006" key="8">
    <source>
        <dbReference type="Google" id="ProtNLM"/>
    </source>
</evidence>
<dbReference type="InterPro" id="IPR015177">
    <property type="entry name" value="Lyase_catalyt"/>
</dbReference>
<organism evidence="6 7">
    <name type="scientific">Porites evermanni</name>
    <dbReference type="NCBI Taxonomy" id="104178"/>
    <lineage>
        <taxon>Eukaryota</taxon>
        <taxon>Metazoa</taxon>
        <taxon>Cnidaria</taxon>
        <taxon>Anthozoa</taxon>
        <taxon>Hexacorallia</taxon>
        <taxon>Scleractinia</taxon>
        <taxon>Fungiina</taxon>
        <taxon>Poritidae</taxon>
        <taxon>Porites</taxon>
    </lineage>
</organism>
<dbReference type="Pfam" id="PF09093">
    <property type="entry name" value="Lyase_catalyt"/>
    <property type="match status" value="1"/>
</dbReference>
<evidence type="ECO:0000259" key="4">
    <source>
        <dbReference type="Pfam" id="PF09092"/>
    </source>
</evidence>
<comment type="similarity">
    <text evidence="1">Belongs to the polysaccharide lyase 8 family.</text>
</comment>
<gene>
    <name evidence="6" type="ORF">PEVE_00027388</name>
</gene>
<evidence type="ECO:0000313" key="6">
    <source>
        <dbReference type="EMBL" id="CAH3025869.1"/>
    </source>
</evidence>
<reference evidence="6 7" key="1">
    <citation type="submission" date="2022-05" db="EMBL/GenBank/DDBJ databases">
        <authorList>
            <consortium name="Genoscope - CEA"/>
            <person name="William W."/>
        </authorList>
    </citation>
    <scope>NUCLEOTIDE SEQUENCE [LARGE SCALE GENOMIC DNA]</scope>
</reference>